<dbReference type="InterPro" id="IPR006366">
    <property type="entry name" value="CobA/CysG_C"/>
</dbReference>
<name>A0A699Z3E9_HAELA</name>
<dbReference type="Gene3D" id="3.40.1010.10">
    <property type="entry name" value="Cobalt-precorrin-4 Transmethylase, Domain 1"/>
    <property type="match status" value="1"/>
</dbReference>
<dbReference type="InterPro" id="IPR014776">
    <property type="entry name" value="4pyrrole_Mease_sub2"/>
</dbReference>
<evidence type="ECO:0000313" key="7">
    <source>
        <dbReference type="EMBL" id="GFH16581.1"/>
    </source>
</evidence>
<dbReference type="GO" id="GO:0032259">
    <property type="term" value="P:methylation"/>
    <property type="evidence" value="ECO:0007669"/>
    <property type="project" value="UniProtKB-KW"/>
</dbReference>
<feature type="domain" description="Tetrapyrrole methylase" evidence="6">
    <location>
        <begin position="10"/>
        <end position="223"/>
    </location>
</feature>
<dbReference type="GO" id="GO:0004851">
    <property type="term" value="F:uroporphyrin-III C-methyltransferase activity"/>
    <property type="evidence" value="ECO:0007669"/>
    <property type="project" value="UniProtKB-EC"/>
</dbReference>
<proteinExistence type="predicted"/>
<dbReference type="Pfam" id="PF00590">
    <property type="entry name" value="TP_methylase"/>
    <property type="match status" value="1"/>
</dbReference>
<dbReference type="InterPro" id="IPR035996">
    <property type="entry name" value="4pyrrol_Methylase_sf"/>
</dbReference>
<feature type="non-terminal residue" evidence="7">
    <location>
        <position position="1"/>
    </location>
</feature>
<keyword evidence="4" id="KW-0949">S-adenosyl-L-methionine</keyword>
<protein>
    <recommendedName>
        <fullName evidence="1">uroporphyrinogen-III C-methyltransferase</fullName>
        <ecNumber evidence="1">2.1.1.107</ecNumber>
    </recommendedName>
</protein>
<dbReference type="InterPro" id="IPR014777">
    <property type="entry name" value="4pyrrole_Mease_sub1"/>
</dbReference>
<dbReference type="EMBL" id="BLLF01001018">
    <property type="protein sequence ID" value="GFH16581.1"/>
    <property type="molecule type" value="Genomic_DNA"/>
</dbReference>
<dbReference type="InterPro" id="IPR050161">
    <property type="entry name" value="Siro_Cobalamin_biosynth"/>
</dbReference>
<accession>A0A699Z3E9</accession>
<comment type="caution">
    <text evidence="7">The sequence shown here is derived from an EMBL/GenBank/DDBJ whole genome shotgun (WGS) entry which is preliminary data.</text>
</comment>
<dbReference type="FunFam" id="3.40.1010.10:FF:000001">
    <property type="entry name" value="Siroheme synthase"/>
    <property type="match status" value="1"/>
</dbReference>
<dbReference type="PANTHER" id="PTHR45790">
    <property type="entry name" value="SIROHEME SYNTHASE-RELATED"/>
    <property type="match status" value="1"/>
</dbReference>
<keyword evidence="3" id="KW-0808">Transferase</keyword>
<evidence type="ECO:0000256" key="2">
    <source>
        <dbReference type="ARBA" id="ARBA00022603"/>
    </source>
</evidence>
<evidence type="ECO:0000256" key="1">
    <source>
        <dbReference type="ARBA" id="ARBA00012162"/>
    </source>
</evidence>
<dbReference type="PANTHER" id="PTHR45790:SF3">
    <property type="entry name" value="S-ADENOSYL-L-METHIONINE-DEPENDENT UROPORPHYRINOGEN III METHYLTRANSFERASE, CHLOROPLASTIC"/>
    <property type="match status" value="1"/>
</dbReference>
<sequence length="249" mass="26146">HEDSSGPGEVHLVGTGPGDPGLLTLRAVQLMQTADVVLYDRLVSDDILRLVSPSARMVYVGKHSGFHTRTQDEIHRLLLAFAEAGACVIRLKGGDPYVFGRGGEEVQYLAAKGIQVHAVPGITAAAGICAELGIPMTHRGVATSVRFLTGHARDGGEQELVDSSVAGAADPHTTLVVYMGLQTLPSLQAQLEAHGLPPDVPAVAVERGTTRRQRVCWGSVGQLAGRAQAAGLKSPTLIIIGQPHERVGI</sequence>
<dbReference type="Proteomes" id="UP000485058">
    <property type="component" value="Unassembled WGS sequence"/>
</dbReference>
<evidence type="ECO:0000256" key="5">
    <source>
        <dbReference type="ARBA" id="ARBA00023244"/>
    </source>
</evidence>
<dbReference type="SUPFAM" id="SSF53790">
    <property type="entry name" value="Tetrapyrrole methylase"/>
    <property type="match status" value="1"/>
</dbReference>
<keyword evidence="5" id="KW-0627">Porphyrin biosynthesis</keyword>
<dbReference type="EC" id="2.1.1.107" evidence="1"/>
<organism evidence="7 8">
    <name type="scientific">Haematococcus lacustris</name>
    <name type="common">Green alga</name>
    <name type="synonym">Haematococcus pluvialis</name>
    <dbReference type="NCBI Taxonomy" id="44745"/>
    <lineage>
        <taxon>Eukaryota</taxon>
        <taxon>Viridiplantae</taxon>
        <taxon>Chlorophyta</taxon>
        <taxon>core chlorophytes</taxon>
        <taxon>Chlorophyceae</taxon>
        <taxon>CS clade</taxon>
        <taxon>Chlamydomonadales</taxon>
        <taxon>Haematococcaceae</taxon>
        <taxon>Haematococcus</taxon>
    </lineage>
</organism>
<evidence type="ECO:0000259" key="6">
    <source>
        <dbReference type="Pfam" id="PF00590"/>
    </source>
</evidence>
<dbReference type="NCBIfam" id="TIGR01469">
    <property type="entry name" value="cobA_cysG_Cterm"/>
    <property type="match status" value="1"/>
</dbReference>
<dbReference type="Gene3D" id="3.30.950.10">
    <property type="entry name" value="Methyltransferase, Cobalt-precorrin-4 Transmethylase, Domain 2"/>
    <property type="match status" value="1"/>
</dbReference>
<keyword evidence="8" id="KW-1185">Reference proteome</keyword>
<dbReference type="NCBIfam" id="NF004790">
    <property type="entry name" value="PRK06136.1"/>
    <property type="match status" value="1"/>
</dbReference>
<evidence type="ECO:0000256" key="3">
    <source>
        <dbReference type="ARBA" id="ARBA00022679"/>
    </source>
</evidence>
<dbReference type="FunFam" id="3.30.950.10:FF:000001">
    <property type="entry name" value="Siroheme synthase"/>
    <property type="match status" value="1"/>
</dbReference>
<dbReference type="GO" id="GO:0019354">
    <property type="term" value="P:siroheme biosynthetic process"/>
    <property type="evidence" value="ECO:0007669"/>
    <property type="project" value="InterPro"/>
</dbReference>
<reference evidence="7 8" key="1">
    <citation type="submission" date="2020-02" db="EMBL/GenBank/DDBJ databases">
        <title>Draft genome sequence of Haematococcus lacustris strain NIES-144.</title>
        <authorList>
            <person name="Morimoto D."/>
            <person name="Nakagawa S."/>
            <person name="Yoshida T."/>
            <person name="Sawayama S."/>
        </authorList>
    </citation>
    <scope>NUCLEOTIDE SEQUENCE [LARGE SCALE GENOMIC DNA]</scope>
    <source>
        <strain evidence="7 8">NIES-144</strain>
    </source>
</reference>
<dbReference type="CDD" id="cd11642">
    <property type="entry name" value="SUMT"/>
    <property type="match status" value="1"/>
</dbReference>
<dbReference type="AlphaFoldDB" id="A0A699Z3E9"/>
<gene>
    <name evidence="7" type="ORF">HaLaN_13024</name>
</gene>
<keyword evidence="2 7" id="KW-0489">Methyltransferase</keyword>
<dbReference type="InterPro" id="IPR000878">
    <property type="entry name" value="4pyrrol_Mease"/>
</dbReference>
<dbReference type="InterPro" id="IPR003043">
    <property type="entry name" value="Uropor_MeTrfase_CS"/>
</dbReference>
<evidence type="ECO:0000256" key="4">
    <source>
        <dbReference type="ARBA" id="ARBA00022691"/>
    </source>
</evidence>
<dbReference type="PROSITE" id="PS00839">
    <property type="entry name" value="SUMT_1"/>
    <property type="match status" value="1"/>
</dbReference>
<evidence type="ECO:0000313" key="8">
    <source>
        <dbReference type="Proteomes" id="UP000485058"/>
    </source>
</evidence>